<feature type="region of interest" description="Disordered" evidence="1">
    <location>
        <begin position="32"/>
        <end position="54"/>
    </location>
</feature>
<protein>
    <submittedName>
        <fullName evidence="2">Uncharacterized protein</fullName>
    </submittedName>
</protein>
<name>A0A2U9C5M6_SCOMX</name>
<accession>A0A2U9C5M6</accession>
<evidence type="ECO:0000256" key="1">
    <source>
        <dbReference type="SAM" id="MobiDB-lite"/>
    </source>
</evidence>
<dbReference type="Proteomes" id="UP000246464">
    <property type="component" value="Chromosome 12"/>
</dbReference>
<feature type="non-terminal residue" evidence="2">
    <location>
        <position position="54"/>
    </location>
</feature>
<organism evidence="2 3">
    <name type="scientific">Scophthalmus maximus</name>
    <name type="common">Turbot</name>
    <name type="synonym">Psetta maxima</name>
    <dbReference type="NCBI Taxonomy" id="52904"/>
    <lineage>
        <taxon>Eukaryota</taxon>
        <taxon>Metazoa</taxon>
        <taxon>Chordata</taxon>
        <taxon>Craniata</taxon>
        <taxon>Vertebrata</taxon>
        <taxon>Euteleostomi</taxon>
        <taxon>Actinopterygii</taxon>
        <taxon>Neopterygii</taxon>
        <taxon>Teleostei</taxon>
        <taxon>Neoteleostei</taxon>
        <taxon>Acanthomorphata</taxon>
        <taxon>Carangaria</taxon>
        <taxon>Pleuronectiformes</taxon>
        <taxon>Pleuronectoidei</taxon>
        <taxon>Scophthalmidae</taxon>
        <taxon>Scophthalmus</taxon>
    </lineage>
</organism>
<dbReference type="AlphaFoldDB" id="A0A2U9C5M6"/>
<gene>
    <name evidence="2" type="ORF">SMAX5B_013530</name>
</gene>
<keyword evidence="3" id="KW-1185">Reference proteome</keyword>
<feature type="non-terminal residue" evidence="2">
    <location>
        <position position="1"/>
    </location>
</feature>
<dbReference type="EMBL" id="CP026254">
    <property type="protein sequence ID" value="AWP11350.1"/>
    <property type="molecule type" value="Genomic_DNA"/>
</dbReference>
<proteinExistence type="predicted"/>
<sequence>DVRQAAADQEQGFATLAAQVQQLTTALTQTLALPASPDPPQPAPTQHGPVSESR</sequence>
<evidence type="ECO:0000313" key="3">
    <source>
        <dbReference type="Proteomes" id="UP000246464"/>
    </source>
</evidence>
<evidence type="ECO:0000313" key="2">
    <source>
        <dbReference type="EMBL" id="AWP11350.1"/>
    </source>
</evidence>
<reference evidence="2 3" key="1">
    <citation type="submission" date="2017-12" db="EMBL/GenBank/DDBJ databases">
        <title>Integrating genomic resources of turbot (Scophthalmus maximus) in depth evaluation of genetic and physical mapping variation across individuals.</title>
        <authorList>
            <person name="Martinez P."/>
        </authorList>
    </citation>
    <scope>NUCLEOTIDE SEQUENCE [LARGE SCALE GENOMIC DNA]</scope>
</reference>